<gene>
    <name evidence="2" type="primary">pncC</name>
    <name evidence="2" type="ORF">Pan189_31720</name>
</gene>
<dbReference type="Proteomes" id="UP000317318">
    <property type="component" value="Chromosome"/>
</dbReference>
<dbReference type="Gene3D" id="3.90.950.20">
    <property type="entry name" value="CinA-like"/>
    <property type="match status" value="1"/>
</dbReference>
<dbReference type="EMBL" id="CP036268">
    <property type="protein sequence ID" value="QDT38774.1"/>
    <property type="molecule type" value="Genomic_DNA"/>
</dbReference>
<dbReference type="InterPro" id="IPR008136">
    <property type="entry name" value="CinA_C"/>
</dbReference>
<dbReference type="NCBIfam" id="TIGR00199">
    <property type="entry name" value="PncC_domain"/>
    <property type="match status" value="1"/>
</dbReference>
<evidence type="ECO:0000313" key="3">
    <source>
        <dbReference type="Proteomes" id="UP000317318"/>
    </source>
</evidence>
<evidence type="ECO:0000259" key="1">
    <source>
        <dbReference type="Pfam" id="PF02464"/>
    </source>
</evidence>
<name>A0A517R4F9_9PLAN</name>
<accession>A0A517R4F9</accession>
<reference evidence="2 3" key="1">
    <citation type="submission" date="2019-02" db="EMBL/GenBank/DDBJ databases">
        <title>Deep-cultivation of Planctomycetes and their phenomic and genomic characterization uncovers novel biology.</title>
        <authorList>
            <person name="Wiegand S."/>
            <person name="Jogler M."/>
            <person name="Boedeker C."/>
            <person name="Pinto D."/>
            <person name="Vollmers J."/>
            <person name="Rivas-Marin E."/>
            <person name="Kohn T."/>
            <person name="Peeters S.H."/>
            <person name="Heuer A."/>
            <person name="Rast P."/>
            <person name="Oberbeckmann S."/>
            <person name="Bunk B."/>
            <person name="Jeske O."/>
            <person name="Meyerdierks A."/>
            <person name="Storesund J.E."/>
            <person name="Kallscheuer N."/>
            <person name="Luecker S."/>
            <person name="Lage O.M."/>
            <person name="Pohl T."/>
            <person name="Merkel B.J."/>
            <person name="Hornburger P."/>
            <person name="Mueller R.-W."/>
            <person name="Bruemmer F."/>
            <person name="Labrenz M."/>
            <person name="Spormann A.M."/>
            <person name="Op den Camp H."/>
            <person name="Overmann J."/>
            <person name="Amann R."/>
            <person name="Jetten M.S.M."/>
            <person name="Mascher T."/>
            <person name="Medema M.H."/>
            <person name="Devos D.P."/>
            <person name="Kaster A.-K."/>
            <person name="Ovreas L."/>
            <person name="Rohde M."/>
            <person name="Galperin M.Y."/>
            <person name="Jogler C."/>
        </authorList>
    </citation>
    <scope>NUCLEOTIDE SEQUENCE [LARGE SCALE GENOMIC DNA]</scope>
    <source>
        <strain evidence="2 3">Pan189</strain>
    </source>
</reference>
<dbReference type="KEGG" id="svp:Pan189_31720"/>
<dbReference type="InterPro" id="IPR036653">
    <property type="entry name" value="CinA-like_C"/>
</dbReference>
<proteinExistence type="predicted"/>
<dbReference type="Pfam" id="PF02464">
    <property type="entry name" value="CinA"/>
    <property type="match status" value="1"/>
</dbReference>
<sequence length="174" mass="18214">MNHNSFPTELDNLAANLLEALRGSGDRLVLAESCTGGLIATAITRQPGASQVFAGSAVVYQEATKSAWLGIAPDFIDSHGVVSREVAQAMARGVLSSTPHATVALAVTGHLGPNAPAGQDGVIFIGTGSTDGQTAERYECRSLPQDDPLQLRRDRQIEVAAAVLRRARSTLVLP</sequence>
<dbReference type="GO" id="GO:0019159">
    <property type="term" value="F:nicotinamide-nucleotide amidase activity"/>
    <property type="evidence" value="ECO:0007669"/>
    <property type="project" value="UniProtKB-EC"/>
</dbReference>
<feature type="domain" description="CinA C-terminal" evidence="1">
    <location>
        <begin position="12"/>
        <end position="142"/>
    </location>
</feature>
<organism evidence="2 3">
    <name type="scientific">Stratiformator vulcanicus</name>
    <dbReference type="NCBI Taxonomy" id="2527980"/>
    <lineage>
        <taxon>Bacteria</taxon>
        <taxon>Pseudomonadati</taxon>
        <taxon>Planctomycetota</taxon>
        <taxon>Planctomycetia</taxon>
        <taxon>Planctomycetales</taxon>
        <taxon>Planctomycetaceae</taxon>
        <taxon>Stratiformator</taxon>
    </lineage>
</organism>
<dbReference type="OrthoDB" id="281405at2"/>
<dbReference type="SUPFAM" id="SSF142433">
    <property type="entry name" value="CinA-like"/>
    <property type="match status" value="1"/>
</dbReference>
<keyword evidence="2" id="KW-0378">Hydrolase</keyword>
<dbReference type="EC" id="3.5.1.42" evidence="2"/>
<dbReference type="RefSeq" id="WP_145364852.1">
    <property type="nucleotide sequence ID" value="NZ_CP036268.1"/>
</dbReference>
<dbReference type="AlphaFoldDB" id="A0A517R4F9"/>
<keyword evidence="3" id="KW-1185">Reference proteome</keyword>
<evidence type="ECO:0000313" key="2">
    <source>
        <dbReference type="EMBL" id="QDT38774.1"/>
    </source>
</evidence>
<protein>
    <submittedName>
        <fullName evidence="2">Nicotinamide-nucleotide amidohydrolase PncC</fullName>
        <ecNumber evidence="2">3.5.1.42</ecNumber>
    </submittedName>
</protein>